<evidence type="ECO:0000313" key="3">
    <source>
        <dbReference type="Proteomes" id="UP001142372"/>
    </source>
</evidence>
<evidence type="ECO:0000256" key="1">
    <source>
        <dbReference type="SAM" id="Phobius"/>
    </source>
</evidence>
<feature type="transmembrane region" description="Helical" evidence="1">
    <location>
        <begin position="69"/>
        <end position="89"/>
    </location>
</feature>
<reference evidence="2" key="1">
    <citation type="journal article" date="2014" name="Int. J. Syst. Evol. Microbiol.">
        <title>Complete genome sequence of Corynebacterium casei LMG S-19264T (=DSM 44701T), isolated from a smear-ripened cheese.</title>
        <authorList>
            <consortium name="US DOE Joint Genome Institute (JGI-PGF)"/>
            <person name="Walter F."/>
            <person name="Albersmeier A."/>
            <person name="Kalinowski J."/>
            <person name="Ruckert C."/>
        </authorList>
    </citation>
    <scope>NUCLEOTIDE SEQUENCE</scope>
    <source>
        <strain evidence="2">VKM Ac-1401</strain>
    </source>
</reference>
<dbReference type="EMBL" id="BSEN01000013">
    <property type="protein sequence ID" value="GLJ77078.1"/>
    <property type="molecule type" value="Genomic_DNA"/>
</dbReference>
<reference evidence="2" key="2">
    <citation type="submission" date="2023-01" db="EMBL/GenBank/DDBJ databases">
        <authorList>
            <person name="Sun Q."/>
            <person name="Evtushenko L."/>
        </authorList>
    </citation>
    <scope>NUCLEOTIDE SEQUENCE</scope>
    <source>
        <strain evidence="2">VKM Ac-1401</strain>
    </source>
</reference>
<proteinExistence type="predicted"/>
<comment type="caution">
    <text evidence="2">The sequence shown here is derived from an EMBL/GenBank/DDBJ whole genome shotgun (WGS) entry which is preliminary data.</text>
</comment>
<evidence type="ECO:0008006" key="4">
    <source>
        <dbReference type="Google" id="ProtNLM"/>
    </source>
</evidence>
<keyword evidence="1" id="KW-0812">Transmembrane</keyword>
<dbReference type="Pfam" id="PF07274">
    <property type="entry name" value="DUF1440"/>
    <property type="match status" value="1"/>
</dbReference>
<keyword evidence="1" id="KW-1133">Transmembrane helix</keyword>
<sequence length="158" mass="17706">MVGTLAMDLWLYAQYRREHGDEPFAEWEFSSDVTDWDKAPAPAQVGRRIIDGLFERTLPDSRARLTNNVMHWGYSLSGAVVYAMVAASLRKPRTGYGLIFGAGMWAFSYVILPPMRLYKPITEYDAKTLGKDLAAHLVYGLGTAAAFTLLLSRRGGRR</sequence>
<dbReference type="Proteomes" id="UP001142372">
    <property type="component" value="Unassembled WGS sequence"/>
</dbReference>
<keyword evidence="3" id="KW-1185">Reference proteome</keyword>
<gene>
    <name evidence="2" type="ORF">GCM10017584_26520</name>
</gene>
<feature type="transmembrane region" description="Helical" evidence="1">
    <location>
        <begin position="96"/>
        <end position="113"/>
    </location>
</feature>
<evidence type="ECO:0000313" key="2">
    <source>
        <dbReference type="EMBL" id="GLJ77078.1"/>
    </source>
</evidence>
<accession>A0A9W6HC60</accession>
<keyword evidence="1" id="KW-0472">Membrane</keyword>
<dbReference type="InterPro" id="IPR009898">
    <property type="entry name" value="DUF1440"/>
</dbReference>
<name>A0A9W6HC60_9MICO</name>
<dbReference type="AlphaFoldDB" id="A0A9W6HC60"/>
<protein>
    <recommendedName>
        <fullName evidence="4">DUF1440 domain-containing protein</fullName>
    </recommendedName>
</protein>
<feature type="transmembrane region" description="Helical" evidence="1">
    <location>
        <begin position="133"/>
        <end position="152"/>
    </location>
</feature>
<organism evidence="2 3">
    <name type="scientific">Leifsonia poae</name>
    <dbReference type="NCBI Taxonomy" id="110933"/>
    <lineage>
        <taxon>Bacteria</taxon>
        <taxon>Bacillati</taxon>
        <taxon>Actinomycetota</taxon>
        <taxon>Actinomycetes</taxon>
        <taxon>Micrococcales</taxon>
        <taxon>Microbacteriaceae</taxon>
        <taxon>Leifsonia</taxon>
    </lineage>
</organism>